<feature type="compositionally biased region" description="Basic and acidic residues" evidence="1">
    <location>
        <begin position="110"/>
        <end position="126"/>
    </location>
</feature>
<accession>A0A426XF91</accession>
<evidence type="ECO:0000313" key="2">
    <source>
        <dbReference type="EMBL" id="RRT38123.1"/>
    </source>
</evidence>
<evidence type="ECO:0000256" key="1">
    <source>
        <dbReference type="SAM" id="MobiDB-lite"/>
    </source>
</evidence>
<feature type="region of interest" description="Disordered" evidence="1">
    <location>
        <begin position="48"/>
        <end position="75"/>
    </location>
</feature>
<dbReference type="AlphaFoldDB" id="A0A426XF91"/>
<evidence type="ECO:0000313" key="3">
    <source>
        <dbReference type="Proteomes" id="UP000287651"/>
    </source>
</evidence>
<proteinExistence type="predicted"/>
<reference evidence="2 3" key="1">
    <citation type="journal article" date="2014" name="Agronomy (Basel)">
        <title>A Draft Genome Sequence for Ensete ventricosum, the Drought-Tolerant Tree Against Hunger.</title>
        <authorList>
            <person name="Harrison J."/>
            <person name="Moore K.A."/>
            <person name="Paszkiewicz K."/>
            <person name="Jones T."/>
            <person name="Grant M."/>
            <person name="Ambacheew D."/>
            <person name="Muzemil S."/>
            <person name="Studholme D.J."/>
        </authorList>
    </citation>
    <scope>NUCLEOTIDE SEQUENCE [LARGE SCALE GENOMIC DNA]</scope>
</reference>
<feature type="compositionally biased region" description="Basic and acidic residues" evidence="1">
    <location>
        <begin position="52"/>
        <end position="75"/>
    </location>
</feature>
<dbReference type="EMBL" id="AMZH03021517">
    <property type="protein sequence ID" value="RRT38123.1"/>
    <property type="molecule type" value="Genomic_DNA"/>
</dbReference>
<protein>
    <submittedName>
        <fullName evidence="2">Uncharacterized protein</fullName>
    </submittedName>
</protein>
<feature type="region of interest" description="Disordered" evidence="1">
    <location>
        <begin position="93"/>
        <end position="153"/>
    </location>
</feature>
<dbReference type="Proteomes" id="UP000287651">
    <property type="component" value="Unassembled WGS sequence"/>
</dbReference>
<organism evidence="2 3">
    <name type="scientific">Ensete ventricosum</name>
    <name type="common">Abyssinian banana</name>
    <name type="synonym">Musa ensete</name>
    <dbReference type="NCBI Taxonomy" id="4639"/>
    <lineage>
        <taxon>Eukaryota</taxon>
        <taxon>Viridiplantae</taxon>
        <taxon>Streptophyta</taxon>
        <taxon>Embryophyta</taxon>
        <taxon>Tracheophyta</taxon>
        <taxon>Spermatophyta</taxon>
        <taxon>Magnoliopsida</taxon>
        <taxon>Liliopsida</taxon>
        <taxon>Zingiberales</taxon>
        <taxon>Musaceae</taxon>
        <taxon>Ensete</taxon>
    </lineage>
</organism>
<name>A0A426XF91_ENSVE</name>
<gene>
    <name evidence="2" type="ORF">B296_00035473</name>
</gene>
<comment type="caution">
    <text evidence="2">The sequence shown here is derived from an EMBL/GenBank/DDBJ whole genome shotgun (WGS) entry which is preliminary data.</text>
</comment>
<sequence>MVLRSNIVLYFSINGSSVWTVVHRDLVILRGHQLNLDLLISRDVRWKRKGRKEGAADRRKEEGKRGGEKEEGKRGEEMGLLFSAFCRGGALVEKGKRRRKKKEAAARAVAKREEEGKRGEEEGKEREEEEERKEVAAVVAAPLFPAKETEEVQ</sequence>